<comment type="caution">
    <text evidence="1">The sequence shown here is derived from an EMBL/GenBank/DDBJ whole genome shotgun (WGS) entry which is preliminary data.</text>
</comment>
<keyword evidence="2" id="KW-1185">Reference proteome</keyword>
<evidence type="ECO:0000313" key="2">
    <source>
        <dbReference type="Proteomes" id="UP000256269"/>
    </source>
</evidence>
<accession>A0A3E0HIB2</accession>
<evidence type="ECO:0000313" key="1">
    <source>
        <dbReference type="EMBL" id="REH46173.1"/>
    </source>
</evidence>
<dbReference type="EMBL" id="QUNO01000007">
    <property type="protein sequence ID" value="REH46173.1"/>
    <property type="molecule type" value="Genomic_DNA"/>
</dbReference>
<name>A0A3E0HIB2_9PSEU</name>
<dbReference type="RefSeq" id="WP_147328587.1">
    <property type="nucleotide sequence ID" value="NZ_CP144375.1"/>
</dbReference>
<reference evidence="1 2" key="1">
    <citation type="submission" date="2018-08" db="EMBL/GenBank/DDBJ databases">
        <title>Genomic Encyclopedia of Archaeal and Bacterial Type Strains, Phase II (KMG-II): from individual species to whole genera.</title>
        <authorList>
            <person name="Goeker M."/>
        </authorList>
    </citation>
    <scope>NUCLEOTIDE SEQUENCE [LARGE SCALE GENOMIC DNA]</scope>
    <source>
        <strain evidence="1 2">DSM 45791</strain>
    </source>
</reference>
<proteinExistence type="predicted"/>
<organism evidence="1 2">
    <name type="scientific">Kutzneria buriramensis</name>
    <dbReference type="NCBI Taxonomy" id="1045776"/>
    <lineage>
        <taxon>Bacteria</taxon>
        <taxon>Bacillati</taxon>
        <taxon>Actinomycetota</taxon>
        <taxon>Actinomycetes</taxon>
        <taxon>Pseudonocardiales</taxon>
        <taxon>Pseudonocardiaceae</taxon>
        <taxon>Kutzneria</taxon>
    </lineage>
</organism>
<sequence length="147" mass="15809">MRLLRTLVAMAALVWGMAAPSPGDTGQPSPCDPQKANCIPDLQPNSEPICYLPADRCPVTFENLTGPVQQPVEVHFKAVPLGQMAFDFVPELDGVAVIQPGKTTGESIVWLVANPPLPKEEFTLEITAVSAGKIAVPRVRKLITRRG</sequence>
<dbReference type="Proteomes" id="UP000256269">
    <property type="component" value="Unassembled WGS sequence"/>
</dbReference>
<protein>
    <recommendedName>
        <fullName evidence="3">Calx-beta domain-containing protein</fullName>
    </recommendedName>
</protein>
<evidence type="ECO:0008006" key="3">
    <source>
        <dbReference type="Google" id="ProtNLM"/>
    </source>
</evidence>
<dbReference type="AlphaFoldDB" id="A0A3E0HIB2"/>
<gene>
    <name evidence="1" type="ORF">BCF44_107306</name>
</gene>